<sequence length="801" mass="91303">MGDTNKKSSPKAIELGYHQSSPSNAVKILNERASKRTKQNSPDISTPLKHVKLSIGKTKTPPENNEDMDHYVLKTIKDEGNSDGGETIAFVLSDKNEKPKEIANAASEVAEELQISDDEEDDDDNDGKNDMVEHVCGKCYKTFRRFSGLKNHMEFCRFDSGYHLRKNEMLKNLEKIEKDAITMENKDICFCCGESYDTFHLGHINCPDCPKSFKSQMSYERHIFITHSEFDTYPCSICNAKLRSENLLKLHEEQHKNRGKPFACKICGKDFTRAYHLKRHQKYSSCSATGSDSMKCKVCDKAFFRLDNLRAHLRQHLGTHVTKKPEYRCPQCKNCFYSLSTLNIHTRTHTGERPFDCDLCEKKFPSLIALKKHRRYHTGEKPYTCSVCNQSFAVKEVLNRHMKRHTGERPHTCPECKKSFIQASQLRNHARTHILPFECSECDQKFKTQKQLEKHGKVHLKKCLDCNSTFRDQAELEEHMAKSAHKNTCKTARKTATRKSTKRKRTDCAVCDQKFGTVKELQFHILKVHETDPEDFVNEKPKDTKTVKPVKADVYKIAEETSNEIQILSETEGNAAIMAAGSVNSKEIYNNNEGNNGGLVVKEFIVNNVPATNEGDIVLHDEAYTVIPLDGDGPIETVTAVTVGSIDITTEVKKERRKSLAESLAVAIGNDSVTLKEPIQLNEEDIKLKENVGKLLDMLVDNKTLKKFGWPTNSEENVLCRVIENCGYNLTKDAELYRDCDYATRMREYVKLLFTVVIHNDSIKELLNNYPIDEVVEYVLGNDDDEDDDGDNDDDGENRNF</sequence>
<feature type="domain" description="C2H2-type" evidence="12">
    <location>
        <begin position="204"/>
        <end position="232"/>
    </location>
</feature>
<evidence type="ECO:0000256" key="7">
    <source>
        <dbReference type="ARBA" id="ARBA00023015"/>
    </source>
</evidence>
<feature type="domain" description="C2H2-type" evidence="12">
    <location>
        <begin position="383"/>
        <end position="410"/>
    </location>
</feature>
<dbReference type="PANTHER" id="PTHR23234">
    <property type="entry name" value="ZNF44 PROTEIN"/>
    <property type="match status" value="1"/>
</dbReference>
<dbReference type="SMART" id="SM00355">
    <property type="entry name" value="ZnF_C2H2"/>
    <property type="match status" value="12"/>
</dbReference>
<evidence type="ECO:0000256" key="4">
    <source>
        <dbReference type="ARBA" id="ARBA00022737"/>
    </source>
</evidence>
<evidence type="ECO:0000256" key="3">
    <source>
        <dbReference type="ARBA" id="ARBA00022723"/>
    </source>
</evidence>
<evidence type="ECO:0000259" key="12">
    <source>
        <dbReference type="PROSITE" id="PS50157"/>
    </source>
</evidence>
<dbReference type="FunFam" id="3.30.160.60:FF:002343">
    <property type="entry name" value="Zinc finger protein 33A"/>
    <property type="match status" value="1"/>
</dbReference>
<feature type="domain" description="C2H2-type" evidence="12">
    <location>
        <begin position="327"/>
        <end position="354"/>
    </location>
</feature>
<dbReference type="EMBL" id="GAMC01007543">
    <property type="protein sequence ID" value="JAB99012.1"/>
    <property type="molecule type" value="mRNA"/>
</dbReference>
<keyword evidence="3" id="KW-0479">Metal-binding</keyword>
<evidence type="ECO:0000256" key="5">
    <source>
        <dbReference type="ARBA" id="ARBA00022771"/>
    </source>
</evidence>
<feature type="domain" description="C2H2-type" evidence="12">
    <location>
        <begin position="134"/>
        <end position="168"/>
    </location>
</feature>
<evidence type="ECO:0000256" key="1">
    <source>
        <dbReference type="ARBA" id="ARBA00004123"/>
    </source>
</evidence>
<dbReference type="CTD" id="41740"/>
<proteinExistence type="evidence at transcript level"/>
<dbReference type="GO" id="GO:0003677">
    <property type="term" value="F:DNA binding"/>
    <property type="evidence" value="ECO:0007669"/>
    <property type="project" value="UniProtKB-ARBA"/>
</dbReference>
<evidence type="ECO:0000256" key="10">
    <source>
        <dbReference type="PROSITE-ProRule" id="PRU00042"/>
    </source>
</evidence>
<dbReference type="InterPro" id="IPR050758">
    <property type="entry name" value="Znf_C2H2-type"/>
</dbReference>
<organism evidence="13">
    <name type="scientific">Ceratitis capitata</name>
    <name type="common">Mediterranean fruit fly</name>
    <name type="synonym">Tephritis capitata</name>
    <dbReference type="NCBI Taxonomy" id="7213"/>
    <lineage>
        <taxon>Eukaryota</taxon>
        <taxon>Metazoa</taxon>
        <taxon>Ecdysozoa</taxon>
        <taxon>Arthropoda</taxon>
        <taxon>Hexapoda</taxon>
        <taxon>Insecta</taxon>
        <taxon>Pterygota</taxon>
        <taxon>Neoptera</taxon>
        <taxon>Endopterygota</taxon>
        <taxon>Diptera</taxon>
        <taxon>Brachycera</taxon>
        <taxon>Muscomorpha</taxon>
        <taxon>Tephritoidea</taxon>
        <taxon>Tephritidae</taxon>
        <taxon>Ceratitis</taxon>
        <taxon>Ceratitis</taxon>
    </lineage>
</organism>
<dbReference type="FunFam" id="3.30.160.60:FF:000495">
    <property type="entry name" value="zinc finger protein 668"/>
    <property type="match status" value="1"/>
</dbReference>
<dbReference type="FunFam" id="3.30.160.60:FF:000870">
    <property type="entry name" value="zinc finger protein 197 isoform X1"/>
    <property type="match status" value="1"/>
</dbReference>
<dbReference type="PROSITE" id="PS00028">
    <property type="entry name" value="ZINC_FINGER_C2H2_1"/>
    <property type="match status" value="9"/>
</dbReference>
<dbReference type="Pfam" id="PF00096">
    <property type="entry name" value="zf-C2H2"/>
    <property type="match status" value="6"/>
</dbReference>
<keyword evidence="4" id="KW-0677">Repeat</keyword>
<reference evidence="13" key="1">
    <citation type="submission" date="2013-07" db="EMBL/GenBank/DDBJ databases">
        <authorList>
            <person name="Geib S."/>
        </authorList>
    </citation>
    <scope>NUCLEOTIDE SEQUENCE</scope>
</reference>
<name>W8BJY2_CERCA</name>
<dbReference type="Pfam" id="PF13912">
    <property type="entry name" value="zf-C2H2_6"/>
    <property type="match status" value="2"/>
</dbReference>
<dbReference type="GeneID" id="101449862"/>
<protein>
    <submittedName>
        <fullName evidence="13">Protein suppressor of hairy wing</fullName>
    </submittedName>
</protein>
<keyword evidence="9" id="KW-0539">Nucleus</keyword>
<feature type="domain" description="C2H2-type" evidence="12">
    <location>
        <begin position="355"/>
        <end position="382"/>
    </location>
</feature>
<dbReference type="OrthoDB" id="654211at2759"/>
<evidence type="ECO:0000256" key="11">
    <source>
        <dbReference type="SAM" id="MobiDB-lite"/>
    </source>
</evidence>
<feature type="domain" description="C2H2-type" evidence="12">
    <location>
        <begin position="437"/>
        <end position="459"/>
    </location>
</feature>
<evidence type="ECO:0000256" key="8">
    <source>
        <dbReference type="ARBA" id="ARBA00023163"/>
    </source>
</evidence>
<dbReference type="FunFam" id="3.30.160.60:FF:003288">
    <property type="entry name" value="Uncharacterized protein"/>
    <property type="match status" value="1"/>
</dbReference>
<keyword evidence="7" id="KW-0805">Transcription regulation</keyword>
<keyword evidence="8" id="KW-0804">Transcription</keyword>
<dbReference type="GO" id="GO:0045892">
    <property type="term" value="P:negative regulation of DNA-templated transcription"/>
    <property type="evidence" value="ECO:0007669"/>
    <property type="project" value="UniProtKB-ARBA"/>
</dbReference>
<dbReference type="PANTHER" id="PTHR23234:SF10">
    <property type="entry name" value="RIKEN CDNA 6720489N17 GENE-RELATED"/>
    <property type="match status" value="1"/>
</dbReference>
<keyword evidence="5 10" id="KW-0863">Zinc-finger</keyword>
<evidence type="ECO:0000256" key="2">
    <source>
        <dbReference type="ARBA" id="ARBA00006991"/>
    </source>
</evidence>
<gene>
    <name evidence="13" type="primary">SUHW</name>
</gene>
<reference evidence="13" key="2">
    <citation type="journal article" date="2014" name="BMC Genomics">
        <title>A genomic perspective to assessing quality of mass-reared SIT flies used in Mediterranean fruit fly (Ceratitis capitata) eradication in California.</title>
        <authorList>
            <person name="Calla B."/>
            <person name="Hall B."/>
            <person name="Hou S."/>
            <person name="Geib S.M."/>
        </authorList>
    </citation>
    <scope>NUCLEOTIDE SEQUENCE</scope>
</reference>
<comment type="similarity">
    <text evidence="2">Belongs to the krueppel C2H2-type zinc-finger protein family.</text>
</comment>
<evidence type="ECO:0000256" key="9">
    <source>
        <dbReference type="ARBA" id="ARBA00023242"/>
    </source>
</evidence>
<dbReference type="PROSITE" id="PS50157">
    <property type="entry name" value="ZINC_FINGER_C2H2_2"/>
    <property type="match status" value="9"/>
</dbReference>
<evidence type="ECO:0000313" key="13">
    <source>
        <dbReference type="EMBL" id="JAB99012.1"/>
    </source>
</evidence>
<dbReference type="GO" id="GO:0008270">
    <property type="term" value="F:zinc ion binding"/>
    <property type="evidence" value="ECO:0007669"/>
    <property type="project" value="UniProtKB-KW"/>
</dbReference>
<evidence type="ECO:0000256" key="6">
    <source>
        <dbReference type="ARBA" id="ARBA00022833"/>
    </source>
</evidence>
<dbReference type="SUPFAM" id="SSF57667">
    <property type="entry name" value="beta-beta-alpha zinc fingers"/>
    <property type="match status" value="6"/>
</dbReference>
<feature type="compositionally biased region" description="Acidic residues" evidence="11">
    <location>
        <begin position="782"/>
        <end position="801"/>
    </location>
</feature>
<dbReference type="InterPro" id="IPR013087">
    <property type="entry name" value="Znf_C2H2_type"/>
</dbReference>
<feature type="region of interest" description="Disordered" evidence="11">
    <location>
        <begin position="781"/>
        <end position="801"/>
    </location>
</feature>
<feature type="domain" description="C2H2-type" evidence="12">
    <location>
        <begin position="411"/>
        <end position="433"/>
    </location>
</feature>
<dbReference type="KEGG" id="ccat:101449862"/>
<feature type="compositionally biased region" description="Acidic residues" evidence="11">
    <location>
        <begin position="109"/>
        <end position="125"/>
    </location>
</feature>
<dbReference type="Gene3D" id="3.30.160.60">
    <property type="entry name" value="Classic Zinc Finger"/>
    <property type="match status" value="8"/>
</dbReference>
<dbReference type="InterPro" id="IPR036236">
    <property type="entry name" value="Znf_C2H2_sf"/>
</dbReference>
<dbReference type="AlphaFoldDB" id="W8BJY2"/>
<dbReference type="GO" id="GO:0005634">
    <property type="term" value="C:nucleus"/>
    <property type="evidence" value="ECO:0007669"/>
    <property type="project" value="UniProtKB-SubCell"/>
</dbReference>
<dbReference type="EMBL" id="GAMC01007541">
    <property type="protein sequence ID" value="JAB99014.1"/>
    <property type="molecule type" value="mRNA"/>
</dbReference>
<feature type="region of interest" description="Disordered" evidence="11">
    <location>
        <begin position="108"/>
        <end position="127"/>
    </location>
</feature>
<feature type="domain" description="C2H2-type" evidence="12">
    <location>
        <begin position="262"/>
        <end position="293"/>
    </location>
</feature>
<accession>W8BJY2</accession>
<feature type="region of interest" description="Disordered" evidence="11">
    <location>
        <begin position="1"/>
        <end position="24"/>
    </location>
</feature>
<comment type="subcellular location">
    <subcellularLocation>
        <location evidence="1">Nucleus</location>
    </subcellularLocation>
</comment>
<feature type="domain" description="C2H2-type" evidence="12">
    <location>
        <begin position="294"/>
        <end position="325"/>
    </location>
</feature>
<keyword evidence="6" id="KW-0862">Zinc</keyword>